<sequence length="42" mass="5013">MINSKEKIVNILIEKGNKLFKQPYKYIEFSKNKESNKLLNNL</sequence>
<reference evidence="1" key="1">
    <citation type="journal article" date="2014" name="Front. Microbiol.">
        <title>High frequency of phylogenetically diverse reductive dehalogenase-homologous genes in deep subseafloor sedimentary metagenomes.</title>
        <authorList>
            <person name="Kawai M."/>
            <person name="Futagami T."/>
            <person name="Toyoda A."/>
            <person name="Takaki Y."/>
            <person name="Nishi S."/>
            <person name="Hori S."/>
            <person name="Arai W."/>
            <person name="Tsubouchi T."/>
            <person name="Morono Y."/>
            <person name="Uchiyama I."/>
            <person name="Ito T."/>
            <person name="Fujiyama A."/>
            <person name="Inagaki F."/>
            <person name="Takami H."/>
        </authorList>
    </citation>
    <scope>NUCLEOTIDE SEQUENCE</scope>
    <source>
        <strain evidence="1">Expedition CK06-06</strain>
    </source>
</reference>
<dbReference type="AlphaFoldDB" id="X0ZAQ8"/>
<organism evidence="1">
    <name type="scientific">marine sediment metagenome</name>
    <dbReference type="NCBI Taxonomy" id="412755"/>
    <lineage>
        <taxon>unclassified sequences</taxon>
        <taxon>metagenomes</taxon>
        <taxon>ecological metagenomes</taxon>
    </lineage>
</organism>
<proteinExistence type="predicted"/>
<protein>
    <submittedName>
        <fullName evidence="1">Uncharacterized protein</fullName>
    </submittedName>
</protein>
<accession>X0ZAQ8</accession>
<dbReference type="EMBL" id="BART01008581">
    <property type="protein sequence ID" value="GAG55377.1"/>
    <property type="molecule type" value="Genomic_DNA"/>
</dbReference>
<evidence type="ECO:0000313" key="1">
    <source>
        <dbReference type="EMBL" id="GAG55377.1"/>
    </source>
</evidence>
<comment type="caution">
    <text evidence="1">The sequence shown here is derived from an EMBL/GenBank/DDBJ whole genome shotgun (WGS) entry which is preliminary data.</text>
</comment>
<gene>
    <name evidence="1" type="ORF">S01H4_19272</name>
</gene>
<name>X0ZAQ8_9ZZZZ</name>